<dbReference type="AlphaFoldDB" id="A0A238L1A8"/>
<dbReference type="RefSeq" id="WP_097806192.1">
    <property type="nucleotide sequence ID" value="NZ_FXYH01000016.1"/>
</dbReference>
<proteinExistence type="predicted"/>
<dbReference type="EMBL" id="FXYH01000016">
    <property type="protein sequence ID" value="SMX48106.1"/>
    <property type="molecule type" value="Genomic_DNA"/>
</dbReference>
<protein>
    <submittedName>
        <fullName evidence="1">Uncharacterized protein</fullName>
    </submittedName>
</protein>
<reference evidence="1 2" key="1">
    <citation type="submission" date="2017-05" db="EMBL/GenBank/DDBJ databases">
        <authorList>
            <person name="Song R."/>
            <person name="Chenine A.L."/>
            <person name="Ruprecht R.M."/>
        </authorList>
    </citation>
    <scope>NUCLEOTIDE SEQUENCE [LARGE SCALE GENOMIC DNA]</scope>
    <source>
        <strain evidence="1 2">CECT 8663</strain>
    </source>
</reference>
<evidence type="ECO:0000313" key="1">
    <source>
        <dbReference type="EMBL" id="SMX48106.1"/>
    </source>
</evidence>
<gene>
    <name evidence="1" type="ORF">PEV8663_03740</name>
</gene>
<accession>A0A238L1A8</accession>
<keyword evidence="2" id="KW-1185">Reference proteome</keyword>
<name>A0A238L1A8_9RHOB</name>
<dbReference type="Proteomes" id="UP000220836">
    <property type="component" value="Unassembled WGS sequence"/>
</dbReference>
<evidence type="ECO:0000313" key="2">
    <source>
        <dbReference type="Proteomes" id="UP000220836"/>
    </source>
</evidence>
<sequence length="105" mass="11276">MKIINKFALIAALATAFTFEIDPVSLASGTFGPQPVSAEIGRPLTPGSIAGVARRTNRRAMRRGAYYNSLPSATCVRATVYGYAVWDCGGRYYQSSGNGYVIVTF</sequence>
<dbReference type="OrthoDB" id="8283662at2"/>
<organism evidence="1 2">
    <name type="scientific">Pelagimonas varians</name>
    <dbReference type="NCBI Taxonomy" id="696760"/>
    <lineage>
        <taxon>Bacteria</taxon>
        <taxon>Pseudomonadati</taxon>
        <taxon>Pseudomonadota</taxon>
        <taxon>Alphaproteobacteria</taxon>
        <taxon>Rhodobacterales</taxon>
        <taxon>Roseobacteraceae</taxon>
        <taxon>Pelagimonas</taxon>
    </lineage>
</organism>